<comment type="caution">
    <text evidence="1">The sequence shown here is derived from an EMBL/GenBank/DDBJ whole genome shotgun (WGS) entry which is preliminary data.</text>
</comment>
<gene>
    <name evidence="1" type="ORF">QFC22_006039</name>
</gene>
<accession>A0ACC2WN65</accession>
<name>A0ACC2WN65_9TREE</name>
<evidence type="ECO:0000313" key="1">
    <source>
        <dbReference type="EMBL" id="KAJ9113200.1"/>
    </source>
</evidence>
<reference evidence="1" key="1">
    <citation type="submission" date="2023-04" db="EMBL/GenBank/DDBJ databases">
        <title>Draft Genome sequencing of Naganishia species isolated from polar environments using Oxford Nanopore Technology.</title>
        <authorList>
            <person name="Leo P."/>
            <person name="Venkateswaran K."/>
        </authorList>
    </citation>
    <scope>NUCLEOTIDE SEQUENCE</scope>
    <source>
        <strain evidence="1">MNA-CCFEE 5425</strain>
    </source>
</reference>
<organism evidence="1 2">
    <name type="scientific">Naganishia vaughanmartiniae</name>
    <dbReference type="NCBI Taxonomy" id="1424756"/>
    <lineage>
        <taxon>Eukaryota</taxon>
        <taxon>Fungi</taxon>
        <taxon>Dikarya</taxon>
        <taxon>Basidiomycota</taxon>
        <taxon>Agaricomycotina</taxon>
        <taxon>Tremellomycetes</taxon>
        <taxon>Filobasidiales</taxon>
        <taxon>Filobasidiaceae</taxon>
        <taxon>Naganishia</taxon>
    </lineage>
</organism>
<sequence length="442" mass="50450">MSFLALPAEVLEIIVDYLNPGPSGSGYYRAYAPTACLCKIDEIRVREQQTYLMSPESKRSILALASACKGLRMMIFDRRNRVSLDITARTKVQTLILKGNSIDNPNTRPSLVDYINLFSQLREIQIALYYRCMSGHQKPHKQHQAGTTLNRSNSKGASSKSVKIDLAIYQEMFFQGGTDEGFTRKSLKDFASSGYLQELNAVELDNYHLELTFSRSRSSRSGQTFWNEFTSRMQGACKVPAKNVSMCFLFQLNGESEQLLAALSTAIAQWPKEVECIFFSLDLDEFVLGGYKWQLKLTSMGKNGQVALVDGYLPSKQDLDHFILMIQGTRPNLRAFDLIIYTFHRYNHPLLSYHHVTTDCGAKQISEQPSSVIEIDVNELKHLYSDSIEQKRIYGSGSRLQEHRDDMDMRFEMEEEHEVEEYGSKYLYEIDDGENSDSSSEY</sequence>
<proteinExistence type="predicted"/>
<dbReference type="Proteomes" id="UP001243375">
    <property type="component" value="Unassembled WGS sequence"/>
</dbReference>
<protein>
    <submittedName>
        <fullName evidence="1">Uncharacterized protein</fullName>
    </submittedName>
</protein>
<evidence type="ECO:0000313" key="2">
    <source>
        <dbReference type="Proteomes" id="UP001243375"/>
    </source>
</evidence>
<dbReference type="EMBL" id="JASBWU010000022">
    <property type="protein sequence ID" value="KAJ9113200.1"/>
    <property type="molecule type" value="Genomic_DNA"/>
</dbReference>
<keyword evidence="2" id="KW-1185">Reference proteome</keyword>